<dbReference type="Pfam" id="PF06985">
    <property type="entry name" value="HET"/>
    <property type="match status" value="1"/>
</dbReference>
<sequence length="459" mass="51929">MDTLAEEALSVKYTYSPLPTADSFRILELHPGTHEAPLKVSLRVTTHRESPVYEALSYVWGDSGLKRSISCGGKILDVTDNLYEALLGLRSPVQAKIMWIDAICICQEDLAERSQQVAIMGSIYARAAKTKVWLGPENPASVRGLGLIKYIAEECCIQGISIESNDPYKGLSVLSKNIEPITKKVNARLQESQHPWADIEAVVASAWFKRLWIIQEVGLSVRVDAHFGSHHIPWPSLVLFSYWYGRAPQALLHLRPPQDPVVWYDPLRPQDLLRCRVEVDIANLLNLTRTSQCSDPRDKIYGLLAMPAFRRLEPAITADYTLSVREVYTLASARAMEELNDLDMLTYGGNANDAAWPSWVPSWTRSSNWRPVCYENVWRMRATRTAQLTSQVPASVNRDTNTLQVTGCLLGTAWVVPPKDNAWRLNFIHPRELRTSYLKATRRPLYAFGTVLHVRLYAW</sequence>
<dbReference type="EMBL" id="MU004302">
    <property type="protein sequence ID" value="KAF2660096.1"/>
    <property type="molecule type" value="Genomic_DNA"/>
</dbReference>
<gene>
    <name evidence="2" type="ORF">K491DRAFT_688700</name>
</gene>
<evidence type="ECO:0000313" key="3">
    <source>
        <dbReference type="Proteomes" id="UP000799324"/>
    </source>
</evidence>
<dbReference type="PANTHER" id="PTHR24148">
    <property type="entry name" value="ANKYRIN REPEAT DOMAIN-CONTAINING PROTEIN 39 HOMOLOG-RELATED"/>
    <property type="match status" value="1"/>
</dbReference>
<dbReference type="OrthoDB" id="5386682at2759"/>
<dbReference type="InterPro" id="IPR052895">
    <property type="entry name" value="HetReg/Transcr_Mod"/>
</dbReference>
<keyword evidence="3" id="KW-1185">Reference proteome</keyword>
<dbReference type="Proteomes" id="UP000799324">
    <property type="component" value="Unassembled WGS sequence"/>
</dbReference>
<evidence type="ECO:0000259" key="1">
    <source>
        <dbReference type="Pfam" id="PF06985"/>
    </source>
</evidence>
<name>A0A6A6TKW5_9PLEO</name>
<protein>
    <submittedName>
        <fullName evidence="2">HET-domain-containing protein</fullName>
    </submittedName>
</protein>
<dbReference type="InterPro" id="IPR010730">
    <property type="entry name" value="HET"/>
</dbReference>
<accession>A0A6A6TKW5</accession>
<organism evidence="2 3">
    <name type="scientific">Lophiostoma macrostomum CBS 122681</name>
    <dbReference type="NCBI Taxonomy" id="1314788"/>
    <lineage>
        <taxon>Eukaryota</taxon>
        <taxon>Fungi</taxon>
        <taxon>Dikarya</taxon>
        <taxon>Ascomycota</taxon>
        <taxon>Pezizomycotina</taxon>
        <taxon>Dothideomycetes</taxon>
        <taxon>Pleosporomycetidae</taxon>
        <taxon>Pleosporales</taxon>
        <taxon>Lophiostomataceae</taxon>
        <taxon>Lophiostoma</taxon>
    </lineage>
</organism>
<dbReference type="AlphaFoldDB" id="A0A6A6TKW5"/>
<reference evidence="2" key="1">
    <citation type="journal article" date="2020" name="Stud. Mycol.">
        <title>101 Dothideomycetes genomes: a test case for predicting lifestyles and emergence of pathogens.</title>
        <authorList>
            <person name="Haridas S."/>
            <person name="Albert R."/>
            <person name="Binder M."/>
            <person name="Bloem J."/>
            <person name="Labutti K."/>
            <person name="Salamov A."/>
            <person name="Andreopoulos B."/>
            <person name="Baker S."/>
            <person name="Barry K."/>
            <person name="Bills G."/>
            <person name="Bluhm B."/>
            <person name="Cannon C."/>
            <person name="Castanera R."/>
            <person name="Culley D."/>
            <person name="Daum C."/>
            <person name="Ezra D."/>
            <person name="Gonzalez J."/>
            <person name="Henrissat B."/>
            <person name="Kuo A."/>
            <person name="Liang C."/>
            <person name="Lipzen A."/>
            <person name="Lutzoni F."/>
            <person name="Magnuson J."/>
            <person name="Mondo S."/>
            <person name="Nolan M."/>
            <person name="Ohm R."/>
            <person name="Pangilinan J."/>
            <person name="Park H.-J."/>
            <person name="Ramirez L."/>
            <person name="Alfaro M."/>
            <person name="Sun H."/>
            <person name="Tritt A."/>
            <person name="Yoshinaga Y."/>
            <person name="Zwiers L.-H."/>
            <person name="Turgeon B."/>
            <person name="Goodwin S."/>
            <person name="Spatafora J."/>
            <person name="Crous P."/>
            <person name="Grigoriev I."/>
        </authorList>
    </citation>
    <scope>NUCLEOTIDE SEQUENCE</scope>
    <source>
        <strain evidence="2">CBS 122681</strain>
    </source>
</reference>
<dbReference type="PANTHER" id="PTHR24148:SF82">
    <property type="entry name" value="HETEROKARYON INCOMPATIBILITY DOMAIN-CONTAINING PROTEIN"/>
    <property type="match status" value="1"/>
</dbReference>
<evidence type="ECO:0000313" key="2">
    <source>
        <dbReference type="EMBL" id="KAF2660096.1"/>
    </source>
</evidence>
<feature type="domain" description="Heterokaryon incompatibility" evidence="1">
    <location>
        <begin position="53"/>
        <end position="216"/>
    </location>
</feature>
<proteinExistence type="predicted"/>